<dbReference type="Proteomes" id="UP000183670">
    <property type="component" value="Unassembled WGS sequence"/>
</dbReference>
<dbReference type="InterPro" id="IPR049236">
    <property type="entry name" value="DUF6850"/>
</dbReference>
<sequence>MMMNHRYILFTGLMVTALCIHAQDIELQTKEKYEYADATQLWRRTLNPAGLSLDTLTNRGISYFEFSHQQGTHYRVQDGDEQNKLLFTSERYQKIGKYLYGYGRFTFDMGRQFNRSWSDVLRSHHSNPYFSGSSIKGKYDFQNFDLSAALATLPIKNFTFGARLDYKVGDLSRLKDPRSRTNLADYQLTPAVTYTWNKHSLGLSGYYHRRKEKIPNITTVQTDPNLKYYTFTGMENADGTTGGYSGFEREFVNHEFGGELSYQYKNERIQTLTTLSYAKGNEDVWGDIKYSPGKYHTTTYNLLSMNRIKSGRTEHIIDISINYQTGKADEYRQEKIIEKDPVTGIESSYWNTLLTYDERYTVDLLNANLHYRLLWSNHRTGEATAYAGARAYFQSVEDQYNLPSSSLTVRQATICMEGGYSFLRKNNRSLWIEAEAGYHISLSSDLSLNDPSTEYAQSVLLPDMTYYGASYAHGKLQIQYQMPVTIKKHTNVWFVKATGAYLKTDKKTDSKMFGISLGLYH</sequence>
<proteinExistence type="predicted"/>
<gene>
    <name evidence="3" type="ORF">SAMN05192581_102822</name>
</gene>
<dbReference type="RefSeq" id="WP_081353375.1">
    <property type="nucleotide sequence ID" value="NZ_FMYE01000028.1"/>
</dbReference>
<evidence type="ECO:0000313" key="3">
    <source>
        <dbReference type="EMBL" id="SDB77807.1"/>
    </source>
</evidence>
<accession>A0A1G6G731</accession>
<keyword evidence="1" id="KW-0732">Signal</keyword>
<dbReference type="Pfam" id="PF21012">
    <property type="entry name" value="DUF6850"/>
    <property type="match status" value="1"/>
</dbReference>
<dbReference type="AlphaFoldDB" id="A0A1G6G731"/>
<protein>
    <recommendedName>
        <fullName evidence="2">DUF6850 domain-containing protein</fullName>
    </recommendedName>
</protein>
<dbReference type="EMBL" id="FMYE01000028">
    <property type="protein sequence ID" value="SDB77807.1"/>
    <property type="molecule type" value="Genomic_DNA"/>
</dbReference>
<evidence type="ECO:0000256" key="1">
    <source>
        <dbReference type="SAM" id="SignalP"/>
    </source>
</evidence>
<evidence type="ECO:0000259" key="2">
    <source>
        <dbReference type="Pfam" id="PF21012"/>
    </source>
</evidence>
<feature type="domain" description="DUF6850" evidence="2">
    <location>
        <begin position="48"/>
        <end position="520"/>
    </location>
</feature>
<reference evidence="3 4" key="1">
    <citation type="submission" date="2016-10" db="EMBL/GenBank/DDBJ databases">
        <authorList>
            <person name="de Groot N.N."/>
        </authorList>
    </citation>
    <scope>NUCLEOTIDE SEQUENCE [LARGE SCALE GENOMIC DNA]</scope>
    <source>
        <strain evidence="3 4">NLAE-zl-C500</strain>
    </source>
</reference>
<evidence type="ECO:0000313" key="4">
    <source>
        <dbReference type="Proteomes" id="UP000183670"/>
    </source>
</evidence>
<name>A0A1G6G731_BACOV</name>
<feature type="signal peptide" evidence="1">
    <location>
        <begin position="1"/>
        <end position="22"/>
    </location>
</feature>
<organism evidence="3 4">
    <name type="scientific">Bacteroides ovatus</name>
    <dbReference type="NCBI Taxonomy" id="28116"/>
    <lineage>
        <taxon>Bacteria</taxon>
        <taxon>Pseudomonadati</taxon>
        <taxon>Bacteroidota</taxon>
        <taxon>Bacteroidia</taxon>
        <taxon>Bacteroidales</taxon>
        <taxon>Bacteroidaceae</taxon>
        <taxon>Bacteroides</taxon>
    </lineage>
</organism>
<feature type="chain" id="PRO_5010314325" description="DUF6850 domain-containing protein" evidence="1">
    <location>
        <begin position="23"/>
        <end position="521"/>
    </location>
</feature>